<dbReference type="InterPro" id="IPR010001">
    <property type="entry name" value="BofA"/>
</dbReference>
<dbReference type="AlphaFoldDB" id="A0A9D2C0F6"/>
<proteinExistence type="predicted"/>
<sequence>MKRFVLWGLLGLAALGAVRATGAWTGVDLPVTPLSLGAGFLLGVPGTTLLVLLKLLL</sequence>
<reference evidence="2" key="1">
    <citation type="journal article" date="2021" name="PeerJ">
        <title>Extensive microbial diversity within the chicken gut microbiome revealed by metagenomics and culture.</title>
        <authorList>
            <person name="Gilroy R."/>
            <person name="Ravi A."/>
            <person name="Getino M."/>
            <person name="Pursley I."/>
            <person name="Horton D.L."/>
            <person name="Alikhan N.F."/>
            <person name="Baker D."/>
            <person name="Gharbi K."/>
            <person name="Hall N."/>
            <person name="Watson M."/>
            <person name="Adriaenssens E.M."/>
            <person name="Foster-Nyarko E."/>
            <person name="Jarju S."/>
            <person name="Secka A."/>
            <person name="Antonio M."/>
            <person name="Oren A."/>
            <person name="Chaudhuri R.R."/>
            <person name="La Ragione R."/>
            <person name="Hildebrand F."/>
            <person name="Pallen M.J."/>
        </authorList>
    </citation>
    <scope>NUCLEOTIDE SEQUENCE</scope>
    <source>
        <strain evidence="2">1282</strain>
    </source>
</reference>
<organism evidence="2 3">
    <name type="scientific">Candidatus Acutalibacter pullistercoris</name>
    <dbReference type="NCBI Taxonomy" id="2838418"/>
    <lineage>
        <taxon>Bacteria</taxon>
        <taxon>Bacillati</taxon>
        <taxon>Bacillota</taxon>
        <taxon>Clostridia</taxon>
        <taxon>Eubacteriales</taxon>
        <taxon>Acutalibacteraceae</taxon>
        <taxon>Acutalibacter</taxon>
    </lineage>
</organism>
<evidence type="ECO:0000313" key="2">
    <source>
        <dbReference type="EMBL" id="HIY26214.1"/>
    </source>
</evidence>
<evidence type="ECO:0000256" key="1">
    <source>
        <dbReference type="SAM" id="Phobius"/>
    </source>
</evidence>
<name>A0A9D2C0F6_9FIRM</name>
<protein>
    <submittedName>
        <fullName evidence="2">Pro-sigmaK processing inhibitor BofA family protein</fullName>
    </submittedName>
</protein>
<comment type="caution">
    <text evidence="2">The sequence shown here is derived from an EMBL/GenBank/DDBJ whole genome shotgun (WGS) entry which is preliminary data.</text>
</comment>
<dbReference type="EMBL" id="DXDU01000056">
    <property type="protein sequence ID" value="HIY26214.1"/>
    <property type="molecule type" value="Genomic_DNA"/>
</dbReference>
<keyword evidence="1" id="KW-0812">Transmembrane</keyword>
<feature type="transmembrane region" description="Helical" evidence="1">
    <location>
        <begin position="36"/>
        <end position="56"/>
    </location>
</feature>
<dbReference type="Pfam" id="PF07441">
    <property type="entry name" value="BofA"/>
    <property type="match status" value="1"/>
</dbReference>
<keyword evidence="1" id="KW-1133">Transmembrane helix</keyword>
<reference evidence="2" key="2">
    <citation type="submission" date="2021-04" db="EMBL/GenBank/DDBJ databases">
        <authorList>
            <person name="Gilroy R."/>
        </authorList>
    </citation>
    <scope>NUCLEOTIDE SEQUENCE</scope>
    <source>
        <strain evidence="2">1282</strain>
    </source>
</reference>
<keyword evidence="1" id="KW-0472">Membrane</keyword>
<gene>
    <name evidence="2" type="ORF">H9838_03465</name>
</gene>
<dbReference type="Proteomes" id="UP000823915">
    <property type="component" value="Unassembled WGS sequence"/>
</dbReference>
<accession>A0A9D2C0F6</accession>
<evidence type="ECO:0000313" key="3">
    <source>
        <dbReference type="Proteomes" id="UP000823915"/>
    </source>
</evidence>